<dbReference type="AlphaFoldDB" id="A0A8S9YEJ1"/>
<dbReference type="Proteomes" id="UP000822476">
    <property type="component" value="Unassembled WGS sequence"/>
</dbReference>
<organism evidence="1 2">
    <name type="scientific">Paragonimus skrjabini miyazakii</name>
    <dbReference type="NCBI Taxonomy" id="59628"/>
    <lineage>
        <taxon>Eukaryota</taxon>
        <taxon>Metazoa</taxon>
        <taxon>Spiralia</taxon>
        <taxon>Lophotrochozoa</taxon>
        <taxon>Platyhelminthes</taxon>
        <taxon>Trematoda</taxon>
        <taxon>Digenea</taxon>
        <taxon>Plagiorchiida</taxon>
        <taxon>Troglotremata</taxon>
        <taxon>Troglotrematidae</taxon>
        <taxon>Paragonimus</taxon>
    </lineage>
</organism>
<sequence>MPQIVKNLFYPPNSVTPDVKCNAQTYENMPNSVELAPPVIEPMNDDLSVDVNTQRPRTPNDLRKCDATLRRTLLPSDPSPFFVRGMSIPEDRRFPRERHTYFTSRHNLCGNSSDHSYVEKKWMREPEREHSGSRVGAYFPWPPNKAEEKTAKHLRTESPSTLIGIELERRPPTNLPGDIRMAFGRAAPGYYAHKFPNRETWCGAKVMQGRDTTFLYSLPRRTLDEYEICNEYQFKYLASLPETTEYQDKYLAHLPTEKKRVFFRGQSPIKQRCSQI</sequence>
<comment type="caution">
    <text evidence="1">The sequence shown here is derived from an EMBL/GenBank/DDBJ whole genome shotgun (WGS) entry which is preliminary data.</text>
</comment>
<gene>
    <name evidence="1" type="ORF">EG68_09332</name>
</gene>
<reference evidence="1" key="1">
    <citation type="submission" date="2019-07" db="EMBL/GenBank/DDBJ databases">
        <title>Annotation for the trematode Paragonimus miyazaki's.</title>
        <authorList>
            <person name="Choi Y.-J."/>
        </authorList>
    </citation>
    <scope>NUCLEOTIDE SEQUENCE</scope>
    <source>
        <strain evidence="1">Japan</strain>
    </source>
</reference>
<proteinExistence type="predicted"/>
<evidence type="ECO:0000313" key="1">
    <source>
        <dbReference type="EMBL" id="KAF7233518.1"/>
    </source>
</evidence>
<keyword evidence="2" id="KW-1185">Reference proteome</keyword>
<dbReference type="OrthoDB" id="9974851at2759"/>
<protein>
    <submittedName>
        <fullName evidence="1">Uncharacterized protein</fullName>
    </submittedName>
</protein>
<accession>A0A8S9YEJ1</accession>
<name>A0A8S9YEJ1_9TREM</name>
<evidence type="ECO:0000313" key="2">
    <source>
        <dbReference type="Proteomes" id="UP000822476"/>
    </source>
</evidence>
<dbReference type="EMBL" id="JTDE01021014">
    <property type="protein sequence ID" value="KAF7233518.1"/>
    <property type="molecule type" value="Genomic_DNA"/>
</dbReference>